<feature type="transmembrane region" description="Helical" evidence="1">
    <location>
        <begin position="1124"/>
        <end position="1144"/>
    </location>
</feature>
<keyword evidence="1" id="KW-0812">Transmembrane</keyword>
<dbReference type="AlphaFoldDB" id="A0A6P7X970"/>
<dbReference type="InParanoid" id="A0A6P7X970"/>
<keyword evidence="1" id="KW-0472">Membrane</keyword>
<gene>
    <name evidence="4" type="primary">SEL1L3</name>
</gene>
<dbReference type="RefSeq" id="XP_030047115.1">
    <property type="nucleotide sequence ID" value="XM_030191255.1"/>
</dbReference>
<dbReference type="GeneID" id="115461453"/>
<sequence length="1145" mass="131497">MSPQPRKNLGCLLVLLLLTSLCSLPSLSKETTAVTELSSQHLNYTDFVHFTSTGNTVNDSEISVQYLCSRPCIVNIEVVASSESRSGISVIKKRWANQRHLNVSRTQRVLLKFPSIMVYRDDYFIKHSVILHSVFVKARIIHRDTEDQGSRKDEMVHKVAESIAFLQTVTPFERPFKDHKKCLAWNIEVIWKLKANRIPRCSYEDDMTQLLSFPYASSGENNGIVKKLARFQNRELEAIRQRHADYPMFTISTWLYLLHYCKSPLCGIVHHIDPNNMYTTPLLFLTEEGHAHIQVQLVNGTDLAVKTLFRFPLMRWFRIDLAFHGRQITLKTLIGEDLKIHNDQSFSFKEEIYFDDTSGYFVLGGSKYVSGVEGFFGPVKYYRLRVLETGEIVNPLAESETASKIDLYYKRCTGVQEIVQVYDYIVRKGLASNTDCISHNYYSNLSDRYGDKPVCLAFPWGKEMMNEYHNLFNLLHDMDWNLPFATAKPRDVVVEIGRRIFEKTAQKLSCTAGLNDASSVIPSLMDSSCCGYHKASYYLAVMYETGLGVAVDPVQGRLYSLVGAQEDERLVVMKLGYKHFHGIDNYPVDWDLSYMYYSNIAKKTIQDRQTVNGDQAYVETVRLTDDEMLKAQTKENGDIFLWLKHEAARGDALAQQRLAQMLFWGQQGVSKNAQAAIEWYKKGALENEDPVLMYDYAIVLFKGQGVTKNRRLALKLMKKSASKGFHQAMNGLGWYYHTFKKDYVKAAKFWRKADRMGNVDSAYNLGTLYLDGLYPEQPERNETRAFEYFHRASMDGHFEGAILCSHYYMMGSLENIPRDPEKAIIWAKQVAEQNGYLGHAIRKALDAYLEMSWHEALLYYILTAETGIETSQTNLAFLCEERPELAKRYLATDCVRRYYNFSVLQVNAPPFAYLKMGDLYYYNNQNQSKDIELSALMYTRAALQGDSQGFFNLAMLIEEGYGLPGYILDHLKIDTTLRFSNMSILEELYKRCWTHSNQDSVSPCSLALLYFYLKVTWNSLLQSAVVYLSGTLLVLTLIAFVLQYFHRMSVVYVHSATPGQAQDVYTSTGNTDNITGTGQADSIPANSFGQHNLERRLWCRWETVLLLNDILKQTLWHHRHLGKWLVTMLGICICMCYIGFALHFL</sequence>
<dbReference type="KEGG" id="muo:115461453"/>
<dbReference type="OrthoDB" id="272077at2759"/>
<dbReference type="PANTHER" id="PTHR44444">
    <property type="entry name" value="PROTEIN SEL-1 HOMOLOG 3"/>
    <property type="match status" value="1"/>
</dbReference>
<dbReference type="FunCoup" id="A0A6P7X970">
    <property type="interactions" value="250"/>
</dbReference>
<evidence type="ECO:0000313" key="4">
    <source>
        <dbReference type="RefSeq" id="XP_030047115.1"/>
    </source>
</evidence>
<accession>A0A6P7X970</accession>
<keyword evidence="2" id="KW-0732">Signal</keyword>
<dbReference type="Pfam" id="PF08238">
    <property type="entry name" value="Sel1"/>
    <property type="match status" value="7"/>
</dbReference>
<dbReference type="InterPro" id="IPR042756">
    <property type="entry name" value="Sel-1L3"/>
</dbReference>
<dbReference type="Proteomes" id="UP000515156">
    <property type="component" value="Chromosome 2"/>
</dbReference>
<dbReference type="SUPFAM" id="SSF81901">
    <property type="entry name" value="HCP-like"/>
    <property type="match status" value="3"/>
</dbReference>
<evidence type="ECO:0000313" key="3">
    <source>
        <dbReference type="Proteomes" id="UP000515156"/>
    </source>
</evidence>
<protein>
    <submittedName>
        <fullName evidence="4">Protein sel-1 homolog 3 isoform X1</fullName>
    </submittedName>
</protein>
<keyword evidence="1" id="KW-1133">Transmembrane helix</keyword>
<dbReference type="InterPro" id="IPR011990">
    <property type="entry name" value="TPR-like_helical_dom_sf"/>
</dbReference>
<name>A0A6P7X970_9AMPH</name>
<evidence type="ECO:0000256" key="1">
    <source>
        <dbReference type="SAM" id="Phobius"/>
    </source>
</evidence>
<dbReference type="InterPro" id="IPR006597">
    <property type="entry name" value="Sel1-like"/>
</dbReference>
<evidence type="ECO:0000256" key="2">
    <source>
        <dbReference type="SAM" id="SignalP"/>
    </source>
</evidence>
<dbReference type="PANTHER" id="PTHR44444:SF1">
    <property type="entry name" value="PROTEIN SEL-1 HOMOLOG 3"/>
    <property type="match status" value="1"/>
</dbReference>
<dbReference type="SMART" id="SM00671">
    <property type="entry name" value="SEL1"/>
    <property type="match status" value="8"/>
</dbReference>
<feature type="signal peptide" evidence="2">
    <location>
        <begin position="1"/>
        <end position="28"/>
    </location>
</feature>
<feature type="chain" id="PRO_5027901673" evidence="2">
    <location>
        <begin position="29"/>
        <end position="1145"/>
    </location>
</feature>
<dbReference type="Gene3D" id="1.25.40.10">
    <property type="entry name" value="Tetratricopeptide repeat domain"/>
    <property type="match status" value="1"/>
</dbReference>
<dbReference type="CTD" id="23231"/>
<feature type="transmembrane region" description="Helical" evidence="1">
    <location>
        <begin position="1024"/>
        <end position="1045"/>
    </location>
</feature>
<reference evidence="4" key="1">
    <citation type="submission" date="2025-08" db="UniProtKB">
        <authorList>
            <consortium name="RefSeq"/>
        </authorList>
    </citation>
    <scope>IDENTIFICATION</scope>
</reference>
<keyword evidence="3" id="KW-1185">Reference proteome</keyword>
<organism evidence="3 4">
    <name type="scientific">Microcaecilia unicolor</name>
    <dbReference type="NCBI Taxonomy" id="1415580"/>
    <lineage>
        <taxon>Eukaryota</taxon>
        <taxon>Metazoa</taxon>
        <taxon>Chordata</taxon>
        <taxon>Craniata</taxon>
        <taxon>Vertebrata</taxon>
        <taxon>Euteleostomi</taxon>
        <taxon>Amphibia</taxon>
        <taxon>Gymnophiona</taxon>
        <taxon>Siphonopidae</taxon>
        <taxon>Microcaecilia</taxon>
    </lineage>
</organism>
<proteinExistence type="predicted"/>